<dbReference type="OrthoDB" id="3931517at2759"/>
<proteinExistence type="predicted"/>
<evidence type="ECO:0000313" key="3">
    <source>
        <dbReference type="Proteomes" id="UP000030641"/>
    </source>
</evidence>
<dbReference type="Proteomes" id="UP000030641">
    <property type="component" value="Unassembled WGS sequence"/>
</dbReference>
<reference evidence="2 3" key="1">
    <citation type="journal article" date="2014" name="BMC Genomics">
        <title>Genome sequencing of four Aureobasidium pullulans varieties: biotechnological potential, stress tolerance, and description of new species.</title>
        <authorList>
            <person name="Gostin Ar C."/>
            <person name="Ohm R.A."/>
            <person name="Kogej T."/>
            <person name="Sonjak S."/>
            <person name="Turk M."/>
            <person name="Zajc J."/>
            <person name="Zalar P."/>
            <person name="Grube M."/>
            <person name="Sun H."/>
            <person name="Han J."/>
            <person name="Sharma A."/>
            <person name="Chiniquy J."/>
            <person name="Ngan C.Y."/>
            <person name="Lipzen A."/>
            <person name="Barry K."/>
            <person name="Grigoriev I.V."/>
            <person name="Gunde-Cimerman N."/>
        </authorList>
    </citation>
    <scope>NUCLEOTIDE SEQUENCE [LARGE SCALE GENOMIC DNA]</scope>
    <source>
        <strain evidence="2 3">EXF-2481</strain>
    </source>
</reference>
<protein>
    <submittedName>
        <fullName evidence="2">Uncharacterized protein</fullName>
    </submittedName>
</protein>
<feature type="compositionally biased region" description="Polar residues" evidence="1">
    <location>
        <begin position="11"/>
        <end position="22"/>
    </location>
</feature>
<name>A0A074Y6T9_AURSE</name>
<evidence type="ECO:0000313" key="2">
    <source>
        <dbReference type="EMBL" id="KEQ91634.1"/>
    </source>
</evidence>
<accession>A0A074Y6T9</accession>
<dbReference type="HOGENOM" id="CLU_2497529_0_0_1"/>
<dbReference type="RefSeq" id="XP_013340147.1">
    <property type="nucleotide sequence ID" value="XM_013484693.1"/>
</dbReference>
<dbReference type="AlphaFoldDB" id="A0A074Y6T9"/>
<keyword evidence="3" id="KW-1185">Reference proteome</keyword>
<gene>
    <name evidence="2" type="ORF">AUEXF2481DRAFT_43807</name>
</gene>
<feature type="region of interest" description="Disordered" evidence="1">
    <location>
        <begin position="1"/>
        <end position="22"/>
    </location>
</feature>
<evidence type="ECO:0000256" key="1">
    <source>
        <dbReference type="SAM" id="MobiDB-lite"/>
    </source>
</evidence>
<sequence>MRTWKEAQRHGLSSNCSEDLSNYGKSRVIRTTPKRALSMVETSRKTAYYVLSGGACGRALASANTSAISKRGFRVSTRRQLFRFSI</sequence>
<dbReference type="GeneID" id="25367503"/>
<organism evidence="2 3">
    <name type="scientific">Aureobasidium subglaciale (strain EXF-2481)</name>
    <name type="common">Aureobasidium pullulans var. subglaciale</name>
    <dbReference type="NCBI Taxonomy" id="1043005"/>
    <lineage>
        <taxon>Eukaryota</taxon>
        <taxon>Fungi</taxon>
        <taxon>Dikarya</taxon>
        <taxon>Ascomycota</taxon>
        <taxon>Pezizomycotina</taxon>
        <taxon>Dothideomycetes</taxon>
        <taxon>Dothideomycetidae</taxon>
        <taxon>Dothideales</taxon>
        <taxon>Saccotheciaceae</taxon>
        <taxon>Aureobasidium</taxon>
    </lineage>
</organism>
<dbReference type="InParanoid" id="A0A074Y6T9"/>
<dbReference type="EMBL" id="KL584776">
    <property type="protein sequence ID" value="KEQ91634.1"/>
    <property type="molecule type" value="Genomic_DNA"/>
</dbReference>